<evidence type="ECO:0000313" key="4">
    <source>
        <dbReference type="Proteomes" id="UP000076717"/>
    </source>
</evidence>
<dbReference type="NCBIfam" id="TIGR03816">
    <property type="entry name" value="tadE_like_DECH"/>
    <property type="match status" value="1"/>
</dbReference>
<keyword evidence="3" id="KW-0547">Nucleotide-binding</keyword>
<evidence type="ECO:0000256" key="1">
    <source>
        <dbReference type="SAM" id="Phobius"/>
    </source>
</evidence>
<keyword evidence="1" id="KW-1133">Transmembrane helix</keyword>
<keyword evidence="3" id="KW-0347">Helicase</keyword>
<protein>
    <submittedName>
        <fullName evidence="3">Helicase</fullName>
    </submittedName>
</protein>
<keyword evidence="3" id="KW-0067">ATP-binding</keyword>
<keyword evidence="4" id="KW-1185">Reference proteome</keyword>
<reference evidence="5" key="2">
    <citation type="submission" date="2019-12" db="EMBL/GenBank/DDBJ databases">
        <title>Complete and draft genome sequences of new strains and members of some known species of the genus Rathayibacter isolated from plants.</title>
        <authorList>
            <person name="Tarlachkov S.V."/>
            <person name="Starodumova I.P."/>
            <person name="Dorofeeva L.V."/>
            <person name="Prisyazhnaya N.V."/>
            <person name="Leyn S."/>
            <person name="Zlamal J."/>
            <person name="Elan M."/>
            <person name="Osterman A.L."/>
            <person name="Nadler S."/>
            <person name="Subbotin S.A."/>
            <person name="Evtushenko L.I."/>
        </authorList>
    </citation>
    <scope>NUCLEOTIDE SEQUENCE [LARGE SCALE GENOMIC DNA]</scope>
    <source>
        <strain evidence="5">VKM Ac-2761</strain>
    </source>
</reference>
<dbReference type="Proteomes" id="UP000076717">
    <property type="component" value="Unassembled WGS sequence"/>
</dbReference>
<evidence type="ECO:0000313" key="2">
    <source>
        <dbReference type="EMBL" id="KZX21332.1"/>
    </source>
</evidence>
<dbReference type="Proteomes" id="UP000465031">
    <property type="component" value="Chromosome"/>
</dbReference>
<dbReference type="AlphaFoldDB" id="A0A166HY35"/>
<keyword evidence="1" id="KW-0812">Transmembrane</keyword>
<dbReference type="InterPro" id="IPR021202">
    <property type="entry name" value="Rv3654c-like"/>
</dbReference>
<organism evidence="2 4">
    <name type="scientific">Rathayibacter tanaceti</name>
    <dbReference type="NCBI Taxonomy" id="1671680"/>
    <lineage>
        <taxon>Bacteria</taxon>
        <taxon>Bacillati</taxon>
        <taxon>Actinomycetota</taxon>
        <taxon>Actinomycetes</taxon>
        <taxon>Micrococcales</taxon>
        <taxon>Microbacteriaceae</taxon>
        <taxon>Rathayibacter</taxon>
    </lineage>
</organism>
<dbReference type="EMBL" id="CP047186">
    <property type="protein sequence ID" value="QHC54917.1"/>
    <property type="molecule type" value="Genomic_DNA"/>
</dbReference>
<keyword evidence="1" id="KW-0472">Membrane</keyword>
<reference evidence="2 4" key="1">
    <citation type="submission" date="2015-08" db="EMBL/GenBank/DDBJ databases">
        <title>Draft Genome Sequence of Rathayibacter sp. Strain VKM Ac-2596 Isolated from Leaf Gall Induced by Plant-Parasitic Nematodes.</title>
        <authorList>
            <person name="Vasilenko O.V."/>
            <person name="Starodumova I.P."/>
            <person name="Tarlachkov S.V."/>
            <person name="Dorofeeva L.V."/>
            <person name="Evtushenko L.I."/>
        </authorList>
    </citation>
    <scope>NUCLEOTIDE SEQUENCE [LARGE SCALE GENOMIC DNA]</scope>
    <source>
        <strain evidence="2 4">VKM Ac-2596</strain>
    </source>
</reference>
<evidence type="ECO:0000313" key="3">
    <source>
        <dbReference type="EMBL" id="QHC54917.1"/>
    </source>
</evidence>
<dbReference type="EMBL" id="LIIN01000043">
    <property type="protein sequence ID" value="KZX21332.1"/>
    <property type="molecule type" value="Genomic_DNA"/>
</dbReference>
<accession>A0A166HY35</accession>
<dbReference type="GO" id="GO:0004386">
    <property type="term" value="F:helicase activity"/>
    <property type="evidence" value="ECO:0007669"/>
    <property type="project" value="UniProtKB-KW"/>
</dbReference>
<feature type="transmembrane region" description="Helical" evidence="1">
    <location>
        <begin position="21"/>
        <end position="47"/>
    </location>
</feature>
<evidence type="ECO:0000313" key="5">
    <source>
        <dbReference type="Proteomes" id="UP000465031"/>
    </source>
</evidence>
<keyword evidence="3" id="KW-0378">Hydrolase</keyword>
<dbReference type="KEGG" id="rte:GSU10_04170"/>
<reference evidence="3" key="3">
    <citation type="submission" date="2019-12" db="EMBL/GenBank/DDBJ databases">
        <title>Complete and Draft Genome Sequences of New Strains and Members of Some Known Species of the Genus Rathayibacter isolated from Plants.</title>
        <authorList>
            <person name="Tarlachkov S.V."/>
            <person name="Starodumova I.P."/>
            <person name="Dorofeeva L.V."/>
            <person name="Prisyazhnaya N.V."/>
            <person name="Leyn S.A."/>
            <person name="Zlamal J.E."/>
            <person name="Elane M.L."/>
            <person name="Osterman A.L."/>
            <person name="Nadler S.A."/>
            <person name="Subbotin S.A."/>
            <person name="Evtushenko L.I."/>
        </authorList>
    </citation>
    <scope>NUCLEOTIDE SEQUENCE</scope>
    <source>
        <strain evidence="3">VKM Ac-2761</strain>
    </source>
</reference>
<name>A0A166HY35_9MICO</name>
<sequence length="130" mass="12510">MRGRRVQPRPLQRCSEEAGSATVVAVGVIAGTVLVTAAVLAGCVVLVGHQRSIAAADASALAAADVASGLLPGEPCAAAGRVARAGGATLSRCELEGGVASVEVTVAVGPLPLAARSRAGPPEGGLGSPP</sequence>
<gene>
    <name evidence="2" type="ORF">ACH61_01521</name>
    <name evidence="3" type="ORF">GSU10_04170</name>
</gene>
<proteinExistence type="predicted"/>